<gene>
    <name evidence="1" type="ORF">Plil01_000152300</name>
</gene>
<accession>A0A9W6WMX5</accession>
<comment type="caution">
    <text evidence="1">The sequence shown here is derived from an EMBL/GenBank/DDBJ whole genome shotgun (WGS) entry which is preliminary data.</text>
</comment>
<protein>
    <submittedName>
        <fullName evidence="1">Unnamed protein product</fullName>
    </submittedName>
</protein>
<keyword evidence="2" id="KW-1185">Reference proteome</keyword>
<name>A0A9W6WMX5_9STRA</name>
<proteinExistence type="predicted"/>
<reference evidence="1" key="1">
    <citation type="submission" date="2023-04" db="EMBL/GenBank/DDBJ databases">
        <title>Phytophthora lilii NBRC 32176.</title>
        <authorList>
            <person name="Ichikawa N."/>
            <person name="Sato H."/>
            <person name="Tonouchi N."/>
        </authorList>
    </citation>
    <scope>NUCLEOTIDE SEQUENCE</scope>
    <source>
        <strain evidence="1">NBRC 32176</strain>
    </source>
</reference>
<dbReference type="Proteomes" id="UP001165083">
    <property type="component" value="Unassembled WGS sequence"/>
</dbReference>
<dbReference type="EMBL" id="BSXW01000053">
    <property type="protein sequence ID" value="GMF10748.1"/>
    <property type="molecule type" value="Genomic_DNA"/>
</dbReference>
<organism evidence="1 2">
    <name type="scientific">Phytophthora lilii</name>
    <dbReference type="NCBI Taxonomy" id="2077276"/>
    <lineage>
        <taxon>Eukaryota</taxon>
        <taxon>Sar</taxon>
        <taxon>Stramenopiles</taxon>
        <taxon>Oomycota</taxon>
        <taxon>Peronosporomycetes</taxon>
        <taxon>Peronosporales</taxon>
        <taxon>Peronosporaceae</taxon>
        <taxon>Phytophthora</taxon>
    </lineage>
</organism>
<evidence type="ECO:0000313" key="1">
    <source>
        <dbReference type="EMBL" id="GMF10748.1"/>
    </source>
</evidence>
<dbReference type="AlphaFoldDB" id="A0A9W6WMX5"/>
<sequence>MARLDVRGQDAVELAIQGGHSELASCLLEQRDPTWHHVSLCNHYPLEVLELAIESGNEQCAKEVLTNKRVVRHLQPGMAARLNLTMRWMQRQISKKRLFNIFTCAGAAVRCNMPGIVEAIDQLNPSETRQAVWYAVCKAQTSGTPAEVDSELVQMANSYLLDKLWPQLSVIVMLRHWELLAAMERSRTRWERLWQSHRDWEAIASNPWTSLPSETMSKILSFLVPSKSSEMKEMEEMRFLVEY</sequence>
<evidence type="ECO:0000313" key="2">
    <source>
        <dbReference type="Proteomes" id="UP001165083"/>
    </source>
</evidence>